<dbReference type="EMBL" id="JXCE01000171">
    <property type="protein sequence ID" value="KPA39784.1"/>
    <property type="molecule type" value="Genomic_DNA"/>
</dbReference>
<evidence type="ECO:0000256" key="1">
    <source>
        <dbReference type="SAM" id="Phobius"/>
    </source>
</evidence>
<proteinExistence type="predicted"/>
<reference evidence="2 3" key="1">
    <citation type="submission" date="2015-04" db="EMBL/GenBank/DDBJ databases">
        <title>The draft genome sequence of Fusarium langsethiae, a T-2/HT-2 mycotoxin producer.</title>
        <authorList>
            <person name="Lysoe E."/>
            <person name="Divon H.H."/>
            <person name="Terzi V."/>
            <person name="Orru L."/>
            <person name="Lamontanara A."/>
            <person name="Kolseth A.-K."/>
            <person name="Frandsen R.J."/>
            <person name="Nielsen K."/>
            <person name="Thrane U."/>
        </authorList>
    </citation>
    <scope>NUCLEOTIDE SEQUENCE [LARGE SCALE GENOMIC DNA]</scope>
    <source>
        <strain evidence="2 3">Fl201059</strain>
    </source>
</reference>
<keyword evidence="1" id="KW-0472">Membrane</keyword>
<evidence type="ECO:0000313" key="2">
    <source>
        <dbReference type="EMBL" id="KPA39784.1"/>
    </source>
</evidence>
<organism evidence="2 3">
    <name type="scientific">Fusarium langsethiae</name>
    <dbReference type="NCBI Taxonomy" id="179993"/>
    <lineage>
        <taxon>Eukaryota</taxon>
        <taxon>Fungi</taxon>
        <taxon>Dikarya</taxon>
        <taxon>Ascomycota</taxon>
        <taxon>Pezizomycotina</taxon>
        <taxon>Sordariomycetes</taxon>
        <taxon>Hypocreomycetidae</taxon>
        <taxon>Hypocreales</taxon>
        <taxon>Nectriaceae</taxon>
        <taxon>Fusarium</taxon>
    </lineage>
</organism>
<keyword evidence="1" id="KW-0812">Transmembrane</keyword>
<keyword evidence="1" id="KW-1133">Transmembrane helix</keyword>
<sequence length="99" mass="10517">MTSDLSPATIISALPVLFGVAGTSIGIYSFVSPYNAIRLFGLYSASTEKTTPSHPGASQKSLIYAFGLRNISSGLSTLSLYAFWQFSPICQESVSSLDL</sequence>
<feature type="transmembrane region" description="Helical" evidence="1">
    <location>
        <begin position="6"/>
        <end position="31"/>
    </location>
</feature>
<comment type="caution">
    <text evidence="2">The sequence shown here is derived from an EMBL/GenBank/DDBJ whole genome shotgun (WGS) entry which is preliminary data.</text>
</comment>
<dbReference type="InterPro" id="IPR025363">
    <property type="entry name" value="DUF4267"/>
</dbReference>
<keyword evidence="3" id="KW-1185">Reference proteome</keyword>
<gene>
    <name evidence="2" type="ORF">FLAG1_07360</name>
</gene>
<name>A0A0N0DDJ5_FUSLA</name>
<accession>A0A0N0DDJ5</accession>
<dbReference type="Pfam" id="PF14087">
    <property type="entry name" value="DUF4267"/>
    <property type="match status" value="1"/>
</dbReference>
<dbReference type="AlphaFoldDB" id="A0A0N0DDJ5"/>
<evidence type="ECO:0000313" key="3">
    <source>
        <dbReference type="Proteomes" id="UP000037904"/>
    </source>
</evidence>
<dbReference type="Proteomes" id="UP000037904">
    <property type="component" value="Unassembled WGS sequence"/>
</dbReference>
<protein>
    <submittedName>
        <fullName evidence="2">Uncharacterized protein</fullName>
    </submittedName>
</protein>